<keyword evidence="3" id="KW-1185">Reference proteome</keyword>
<reference evidence="3" key="1">
    <citation type="journal article" date="2019" name="Int. J. Syst. Evol. Microbiol.">
        <title>The Global Catalogue of Microorganisms (GCM) 10K type strain sequencing project: providing services to taxonomists for standard genome sequencing and annotation.</title>
        <authorList>
            <consortium name="The Broad Institute Genomics Platform"/>
            <consortium name="The Broad Institute Genome Sequencing Center for Infectious Disease"/>
            <person name="Wu L."/>
            <person name="Ma J."/>
        </authorList>
    </citation>
    <scope>NUCLEOTIDE SEQUENCE [LARGE SCALE GENOMIC DNA]</scope>
    <source>
        <strain evidence="3">JCM 17808</strain>
    </source>
</reference>
<feature type="transmembrane region" description="Helical" evidence="1">
    <location>
        <begin position="105"/>
        <end position="134"/>
    </location>
</feature>
<evidence type="ECO:0000313" key="3">
    <source>
        <dbReference type="Proteomes" id="UP001500642"/>
    </source>
</evidence>
<evidence type="ECO:0000256" key="1">
    <source>
        <dbReference type="SAM" id="Phobius"/>
    </source>
</evidence>
<comment type="caution">
    <text evidence="2">The sequence shown here is derived from an EMBL/GenBank/DDBJ whole genome shotgun (WGS) entry which is preliminary data.</text>
</comment>
<organism evidence="2 3">
    <name type="scientific">Brevibacterium pityocampae</name>
    <dbReference type="NCBI Taxonomy" id="506594"/>
    <lineage>
        <taxon>Bacteria</taxon>
        <taxon>Bacillati</taxon>
        <taxon>Actinomycetota</taxon>
        <taxon>Actinomycetes</taxon>
        <taxon>Micrococcales</taxon>
        <taxon>Brevibacteriaceae</taxon>
        <taxon>Brevibacterium</taxon>
    </lineage>
</organism>
<dbReference type="RefSeq" id="WP_345032275.1">
    <property type="nucleotide sequence ID" value="NZ_BAABGL010000018.1"/>
</dbReference>
<feature type="transmembrane region" description="Helical" evidence="1">
    <location>
        <begin position="72"/>
        <end position="93"/>
    </location>
</feature>
<protein>
    <submittedName>
        <fullName evidence="2">Uncharacterized protein</fullName>
    </submittedName>
</protein>
<feature type="transmembrane region" description="Helical" evidence="1">
    <location>
        <begin position="45"/>
        <end position="65"/>
    </location>
</feature>
<keyword evidence="1" id="KW-0812">Transmembrane</keyword>
<sequence length="150" mass="15389">MSTQSFTAIAGYAALLVSAVGYLVCRIVLIGYMESGVGVVETVPIGIALGVLAVAAGAVGAWLLVPERRVALVLGFVFLLVAGPTLLGAIVNLTDFLSATGYNAFGALIIIMIGNSVLPFGAVLALLIAVWSAVRQLRARRAARTPPPPS</sequence>
<dbReference type="Proteomes" id="UP001500642">
    <property type="component" value="Unassembled WGS sequence"/>
</dbReference>
<name>A0ABP8JPN1_9MICO</name>
<accession>A0ABP8JPN1</accession>
<keyword evidence="1" id="KW-1133">Transmembrane helix</keyword>
<keyword evidence="1" id="KW-0472">Membrane</keyword>
<dbReference type="EMBL" id="BAABGL010000018">
    <property type="protein sequence ID" value="GAA4393838.1"/>
    <property type="molecule type" value="Genomic_DNA"/>
</dbReference>
<proteinExistence type="predicted"/>
<gene>
    <name evidence="2" type="ORF">GCM10023167_23250</name>
</gene>
<evidence type="ECO:0000313" key="2">
    <source>
        <dbReference type="EMBL" id="GAA4393838.1"/>
    </source>
</evidence>
<feature type="transmembrane region" description="Helical" evidence="1">
    <location>
        <begin position="12"/>
        <end position="33"/>
    </location>
</feature>